<dbReference type="InterPro" id="IPR014711">
    <property type="entry name" value="TopoI_cat_a-hlx-sub_euk"/>
</dbReference>
<keyword evidence="4" id="KW-0799">Topoisomerase</keyword>
<dbReference type="GO" id="GO:0003677">
    <property type="term" value="F:DNA binding"/>
    <property type="evidence" value="ECO:0007669"/>
    <property type="project" value="UniProtKB-KW"/>
</dbReference>
<feature type="compositionally biased region" description="Basic residues" evidence="7">
    <location>
        <begin position="1"/>
        <end position="20"/>
    </location>
</feature>
<evidence type="ECO:0000256" key="1">
    <source>
        <dbReference type="ARBA" id="ARBA00000213"/>
    </source>
</evidence>
<feature type="domain" description="DNA topoisomerase IB N-terminal" evidence="9">
    <location>
        <begin position="22"/>
        <end position="69"/>
    </location>
</feature>
<evidence type="ECO:0000256" key="3">
    <source>
        <dbReference type="ARBA" id="ARBA00012891"/>
    </source>
</evidence>
<dbReference type="Proteomes" id="UP000268084">
    <property type="component" value="Chromosome"/>
</dbReference>
<name>A0A3G8ZJW5_9ACTN</name>
<dbReference type="OrthoDB" id="9778962at2"/>
<evidence type="ECO:0000256" key="6">
    <source>
        <dbReference type="ARBA" id="ARBA00023235"/>
    </source>
</evidence>
<dbReference type="SUPFAM" id="SSF56349">
    <property type="entry name" value="DNA breaking-rejoining enzymes"/>
    <property type="match status" value="1"/>
</dbReference>
<dbReference type="KEGG" id="nak:EH165_01750"/>
<comment type="similarity">
    <text evidence="2">Belongs to the type IB topoisomerase family.</text>
</comment>
<keyword evidence="6 10" id="KW-0413">Isomerase</keyword>
<dbReference type="InterPro" id="IPR001631">
    <property type="entry name" value="TopoI"/>
</dbReference>
<dbReference type="Pfam" id="PF01028">
    <property type="entry name" value="Topoisom_I"/>
    <property type="match status" value="1"/>
</dbReference>
<keyword evidence="5" id="KW-0238">DNA-binding</keyword>
<dbReference type="Pfam" id="PF21338">
    <property type="entry name" value="Top1B_N_bact"/>
    <property type="match status" value="1"/>
</dbReference>
<dbReference type="InterPro" id="IPR049331">
    <property type="entry name" value="Top1B_N_bact"/>
</dbReference>
<comment type="catalytic activity">
    <reaction evidence="1">
        <text>ATP-independent breakage of single-stranded DNA, followed by passage and rejoining.</text>
        <dbReference type="EC" id="5.6.2.1"/>
    </reaction>
</comment>
<feature type="domain" description="DNA topoisomerase I catalytic core eukaryotic-type" evidence="8">
    <location>
        <begin position="84"/>
        <end position="292"/>
    </location>
</feature>
<gene>
    <name evidence="10" type="ORF">EH165_01750</name>
</gene>
<evidence type="ECO:0000313" key="10">
    <source>
        <dbReference type="EMBL" id="AZI57077.1"/>
    </source>
</evidence>
<evidence type="ECO:0000256" key="2">
    <source>
        <dbReference type="ARBA" id="ARBA00006645"/>
    </source>
</evidence>
<dbReference type="PRINTS" id="PR00416">
    <property type="entry name" value="EUTPISMRASEI"/>
</dbReference>
<sequence>MAKLRKSNPSHPGITRRRSGRGWAFRHPDGTLVDRETRDRALALVIPPAWQDVWISPFSNGHIQAIGTDEAGRRQYRYHDDWSTKRHHQKFERVLDFASKLEDARIRVAADLALEGMPRERALATAFRMLDRGHFRIGSEVYAESNGSFGLSTLRREHVRTKGSALVFSYVAKSGLDRVEMINDPDLFAAVGVMRNRSRTEAELFGYKEGRRWRRIHSSDINAYVKDVVGMAVSAKDFRTWHGTGIAAVALAEELSRFDAAKKWTEAARNRAASNAIKETAQRLGNTPAVCRGSYVHPQLTELFRRDITVAAEVALVRQSLPKLTAVDDEIAVIAGHAEVERAVLHLLQK</sequence>
<dbReference type="AlphaFoldDB" id="A0A3G8ZJW5"/>
<organism evidence="10 11">
    <name type="scientific">Nakamurella antarctica</name>
    <dbReference type="NCBI Taxonomy" id="1902245"/>
    <lineage>
        <taxon>Bacteria</taxon>
        <taxon>Bacillati</taxon>
        <taxon>Actinomycetota</taxon>
        <taxon>Actinomycetes</taxon>
        <taxon>Nakamurellales</taxon>
        <taxon>Nakamurellaceae</taxon>
        <taxon>Nakamurella</taxon>
    </lineage>
</organism>
<evidence type="ECO:0000259" key="9">
    <source>
        <dbReference type="Pfam" id="PF21338"/>
    </source>
</evidence>
<dbReference type="GO" id="GO:0003917">
    <property type="term" value="F:DNA topoisomerase type I (single strand cut, ATP-independent) activity"/>
    <property type="evidence" value="ECO:0007669"/>
    <property type="project" value="UniProtKB-EC"/>
</dbReference>
<dbReference type="InterPro" id="IPR013500">
    <property type="entry name" value="TopoI_cat_euk"/>
</dbReference>
<accession>A0A3G8ZJW5</accession>
<evidence type="ECO:0000256" key="4">
    <source>
        <dbReference type="ARBA" id="ARBA00023029"/>
    </source>
</evidence>
<dbReference type="PROSITE" id="PS52038">
    <property type="entry name" value="TOPO_IB_2"/>
    <property type="match status" value="1"/>
</dbReference>
<reference evidence="10 11" key="1">
    <citation type="submission" date="2018-11" db="EMBL/GenBank/DDBJ databases">
        <authorList>
            <person name="Da X."/>
        </authorList>
    </citation>
    <scope>NUCLEOTIDE SEQUENCE [LARGE SCALE GENOMIC DNA]</scope>
    <source>
        <strain evidence="10 11">S14-144</strain>
    </source>
</reference>
<evidence type="ECO:0000313" key="11">
    <source>
        <dbReference type="Proteomes" id="UP000268084"/>
    </source>
</evidence>
<dbReference type="EC" id="5.6.2.1" evidence="3"/>
<evidence type="ECO:0000256" key="5">
    <source>
        <dbReference type="ARBA" id="ARBA00023125"/>
    </source>
</evidence>
<reference evidence="10 11" key="2">
    <citation type="submission" date="2018-12" db="EMBL/GenBank/DDBJ databases">
        <title>Nakamurella antarcticus sp. nov., isolated from Antarctica South Shetland Islands soil.</title>
        <authorList>
            <person name="Peng F."/>
        </authorList>
    </citation>
    <scope>NUCLEOTIDE SEQUENCE [LARGE SCALE GENOMIC DNA]</scope>
    <source>
        <strain evidence="10 11">S14-144</strain>
    </source>
</reference>
<dbReference type="EMBL" id="CP034170">
    <property type="protein sequence ID" value="AZI57077.1"/>
    <property type="molecule type" value="Genomic_DNA"/>
</dbReference>
<dbReference type="Gene3D" id="1.10.132.120">
    <property type="match status" value="1"/>
</dbReference>
<protein>
    <recommendedName>
        <fullName evidence="3">DNA topoisomerase</fullName>
        <ecNumber evidence="3">5.6.2.1</ecNumber>
    </recommendedName>
</protein>
<evidence type="ECO:0000259" key="8">
    <source>
        <dbReference type="Pfam" id="PF01028"/>
    </source>
</evidence>
<dbReference type="InterPro" id="IPR035447">
    <property type="entry name" value="DNA_topo_I_N_sf"/>
</dbReference>
<dbReference type="RefSeq" id="WP_124797762.1">
    <property type="nucleotide sequence ID" value="NZ_CP034170.1"/>
</dbReference>
<dbReference type="GO" id="GO:0006265">
    <property type="term" value="P:DNA topological change"/>
    <property type="evidence" value="ECO:0007669"/>
    <property type="project" value="InterPro"/>
</dbReference>
<evidence type="ECO:0000256" key="7">
    <source>
        <dbReference type="SAM" id="MobiDB-lite"/>
    </source>
</evidence>
<dbReference type="Gene3D" id="3.90.15.10">
    <property type="entry name" value="Topoisomerase I, Chain A, domain 3"/>
    <property type="match status" value="1"/>
</dbReference>
<feature type="region of interest" description="Disordered" evidence="7">
    <location>
        <begin position="1"/>
        <end position="22"/>
    </location>
</feature>
<dbReference type="InterPro" id="IPR011010">
    <property type="entry name" value="DNA_brk_join_enz"/>
</dbReference>
<dbReference type="SUPFAM" id="SSF55869">
    <property type="entry name" value="DNA topoisomerase I domain"/>
    <property type="match status" value="1"/>
</dbReference>
<proteinExistence type="inferred from homology"/>
<keyword evidence="11" id="KW-1185">Reference proteome</keyword>
<dbReference type="Gene3D" id="3.30.66.10">
    <property type="entry name" value="DNA topoisomerase I domain"/>
    <property type="match status" value="1"/>
</dbReference>